<feature type="transmembrane region" description="Helical" evidence="10">
    <location>
        <begin position="110"/>
        <end position="127"/>
    </location>
</feature>
<accession>A0ABP8BUX9</accession>
<feature type="transmembrane region" description="Helical" evidence="10">
    <location>
        <begin position="63"/>
        <end position="81"/>
    </location>
</feature>
<evidence type="ECO:0000256" key="8">
    <source>
        <dbReference type="ARBA" id="ARBA00023012"/>
    </source>
</evidence>
<feature type="domain" description="Signal transduction histidine kinase subgroup 3 dimerisation and phosphoacceptor" evidence="11">
    <location>
        <begin position="209"/>
        <end position="274"/>
    </location>
</feature>
<comment type="caution">
    <text evidence="12">The sequence shown here is derived from an EMBL/GenBank/DDBJ whole genome shotgun (WGS) entry which is preliminary data.</text>
</comment>
<feature type="transmembrane region" description="Helical" evidence="10">
    <location>
        <begin position="166"/>
        <end position="187"/>
    </location>
</feature>
<feature type="compositionally biased region" description="Basic residues" evidence="9">
    <location>
        <begin position="354"/>
        <end position="382"/>
    </location>
</feature>
<evidence type="ECO:0000256" key="1">
    <source>
        <dbReference type="ARBA" id="ARBA00000085"/>
    </source>
</evidence>
<feature type="transmembrane region" description="Helical" evidence="10">
    <location>
        <begin position="28"/>
        <end position="51"/>
    </location>
</feature>
<feature type="compositionally biased region" description="Basic and acidic residues" evidence="9">
    <location>
        <begin position="320"/>
        <end position="329"/>
    </location>
</feature>
<dbReference type="PANTHER" id="PTHR24421:SF10">
    <property type="entry name" value="NITRATE_NITRITE SENSOR PROTEIN NARQ"/>
    <property type="match status" value="1"/>
</dbReference>
<keyword evidence="8" id="KW-0902">Two-component regulatory system</keyword>
<evidence type="ECO:0000256" key="3">
    <source>
        <dbReference type="ARBA" id="ARBA00022553"/>
    </source>
</evidence>
<keyword evidence="7" id="KW-0067">ATP-binding</keyword>
<proteinExistence type="predicted"/>
<feature type="transmembrane region" description="Helical" evidence="10">
    <location>
        <begin position="134"/>
        <end position="154"/>
    </location>
</feature>
<evidence type="ECO:0000256" key="7">
    <source>
        <dbReference type="ARBA" id="ARBA00022840"/>
    </source>
</evidence>
<dbReference type="Gene3D" id="1.20.5.1930">
    <property type="match status" value="1"/>
</dbReference>
<dbReference type="EC" id="2.7.13.3" evidence="2"/>
<keyword evidence="10" id="KW-0472">Membrane</keyword>
<feature type="region of interest" description="Disordered" evidence="9">
    <location>
        <begin position="305"/>
        <end position="382"/>
    </location>
</feature>
<evidence type="ECO:0000256" key="2">
    <source>
        <dbReference type="ARBA" id="ARBA00012438"/>
    </source>
</evidence>
<evidence type="ECO:0000313" key="13">
    <source>
        <dbReference type="Proteomes" id="UP001501710"/>
    </source>
</evidence>
<gene>
    <name evidence="12" type="ORF">GCM10022254_11650</name>
</gene>
<evidence type="ECO:0000256" key="4">
    <source>
        <dbReference type="ARBA" id="ARBA00022679"/>
    </source>
</evidence>
<dbReference type="InterPro" id="IPR050482">
    <property type="entry name" value="Sensor_HK_TwoCompSys"/>
</dbReference>
<evidence type="ECO:0000256" key="6">
    <source>
        <dbReference type="ARBA" id="ARBA00022777"/>
    </source>
</evidence>
<evidence type="ECO:0000256" key="10">
    <source>
        <dbReference type="SAM" id="Phobius"/>
    </source>
</evidence>
<keyword evidence="6" id="KW-0418">Kinase</keyword>
<feature type="compositionally biased region" description="Low complexity" evidence="9">
    <location>
        <begin position="308"/>
        <end position="319"/>
    </location>
</feature>
<reference evidence="13" key="1">
    <citation type="journal article" date="2019" name="Int. J. Syst. Evol. Microbiol.">
        <title>The Global Catalogue of Microorganisms (GCM) 10K type strain sequencing project: providing services to taxonomists for standard genome sequencing and annotation.</title>
        <authorList>
            <consortium name="The Broad Institute Genomics Platform"/>
            <consortium name="The Broad Institute Genome Sequencing Center for Infectious Disease"/>
            <person name="Wu L."/>
            <person name="Ma J."/>
        </authorList>
    </citation>
    <scope>NUCLEOTIDE SEQUENCE [LARGE SCALE GENOMIC DNA]</scope>
    <source>
        <strain evidence="13">JCM 17440</strain>
    </source>
</reference>
<organism evidence="12 13">
    <name type="scientific">Actinomadura meridiana</name>
    <dbReference type="NCBI Taxonomy" id="559626"/>
    <lineage>
        <taxon>Bacteria</taxon>
        <taxon>Bacillati</taxon>
        <taxon>Actinomycetota</taxon>
        <taxon>Actinomycetes</taxon>
        <taxon>Streptosporangiales</taxon>
        <taxon>Thermomonosporaceae</taxon>
        <taxon>Actinomadura</taxon>
    </lineage>
</organism>
<dbReference type="InterPro" id="IPR011712">
    <property type="entry name" value="Sig_transdc_His_kin_sub3_dim/P"/>
</dbReference>
<dbReference type="Pfam" id="PF07730">
    <property type="entry name" value="HisKA_3"/>
    <property type="match status" value="1"/>
</dbReference>
<dbReference type="PANTHER" id="PTHR24421">
    <property type="entry name" value="NITRATE/NITRITE SENSOR PROTEIN NARX-RELATED"/>
    <property type="match status" value="1"/>
</dbReference>
<dbReference type="EMBL" id="BAABAS010000004">
    <property type="protein sequence ID" value="GAA4226485.1"/>
    <property type="molecule type" value="Genomic_DNA"/>
</dbReference>
<keyword evidence="5" id="KW-0547">Nucleotide-binding</keyword>
<dbReference type="Proteomes" id="UP001501710">
    <property type="component" value="Unassembled WGS sequence"/>
</dbReference>
<protein>
    <recommendedName>
        <fullName evidence="2">histidine kinase</fullName>
        <ecNumber evidence="2">2.7.13.3</ecNumber>
    </recommendedName>
</protein>
<keyword evidence="10" id="KW-1133">Transmembrane helix</keyword>
<evidence type="ECO:0000259" key="11">
    <source>
        <dbReference type="Pfam" id="PF07730"/>
    </source>
</evidence>
<keyword evidence="4" id="KW-0808">Transferase</keyword>
<keyword evidence="13" id="KW-1185">Reference proteome</keyword>
<sequence length="382" mass="40482">MPTPASTITPVDQTAPTAFPPLPQRLPLLARAALAGCGVAALALALCATLTSGNGHGTTGERWGGLLVPMAVALASPVAWARHRPWPVLAVLLAEMTVAAAALGSGLEQLWPLLLVAGLLVALITATRTPRAGVAAAALTLTVQQIAWQASLFAEGGWRRVLAPGFLELTVLLALSVLAAWLAGTLIRQRREYEQALHGHATAEAVTAERLRIARDLHDMIAHSIGVIAIQAGAGSRVIDTAPEQTRDALDAIEDTSRRTLSELRRMLGILRQAEPDPATPAGTEPLAGLAALDRLAASTADAGVQMPGAPARNPGPAATDHRPRRVPDRPGIGDQRGPPRRHLPLPGDDRAPARRTARPDHRRRPGQRVRHRTRLRHLRHA</sequence>
<evidence type="ECO:0000256" key="9">
    <source>
        <dbReference type="SAM" id="MobiDB-lite"/>
    </source>
</evidence>
<name>A0ABP8BUX9_9ACTN</name>
<keyword evidence="3" id="KW-0597">Phosphoprotein</keyword>
<keyword evidence="10" id="KW-0812">Transmembrane</keyword>
<feature type="transmembrane region" description="Helical" evidence="10">
    <location>
        <begin position="88"/>
        <end position="104"/>
    </location>
</feature>
<evidence type="ECO:0000256" key="5">
    <source>
        <dbReference type="ARBA" id="ARBA00022741"/>
    </source>
</evidence>
<comment type="catalytic activity">
    <reaction evidence="1">
        <text>ATP + protein L-histidine = ADP + protein N-phospho-L-histidine.</text>
        <dbReference type="EC" id="2.7.13.3"/>
    </reaction>
</comment>
<evidence type="ECO:0000313" key="12">
    <source>
        <dbReference type="EMBL" id="GAA4226485.1"/>
    </source>
</evidence>